<dbReference type="RefSeq" id="WP_315880941.1">
    <property type="nucleotide sequence ID" value="NZ_JAWCTQ010000050.1"/>
</dbReference>
<accession>A0ABU3QSZ4</accession>
<evidence type="ECO:0008006" key="4">
    <source>
        <dbReference type="Google" id="ProtNLM"/>
    </source>
</evidence>
<name>A0ABU3QSZ4_9ACTN</name>
<dbReference type="PANTHER" id="PTHR42977">
    <property type="entry name" value="HYDROLASE-RELATED"/>
    <property type="match status" value="1"/>
</dbReference>
<dbReference type="EMBL" id="JAWCTQ010000050">
    <property type="protein sequence ID" value="MDT9685905.1"/>
    <property type="molecule type" value="Genomic_DNA"/>
</dbReference>
<gene>
    <name evidence="2" type="ORF">RND61_28120</name>
</gene>
<keyword evidence="3" id="KW-1185">Reference proteome</keyword>
<dbReference type="Proteomes" id="UP001250181">
    <property type="component" value="Unassembled WGS sequence"/>
</dbReference>
<organism evidence="2 3">
    <name type="scientific">Streptomyces tamarix</name>
    <dbReference type="NCBI Taxonomy" id="3078565"/>
    <lineage>
        <taxon>Bacteria</taxon>
        <taxon>Bacillati</taxon>
        <taxon>Actinomycetota</taxon>
        <taxon>Actinomycetes</taxon>
        <taxon>Kitasatosporales</taxon>
        <taxon>Streptomycetaceae</taxon>
        <taxon>Streptomyces</taxon>
    </lineage>
</organism>
<sequence length="114" mass="12436">MAAGPVLDRPGCKQAQLALAYDDKSNLAAHPDRQAWLREHRPPTLITRGTGDPFFTGSGARAYLRDVPDPEPHLLPAGHFALEGHLPEIAPLVAGFLDRSWAWPARTRGPSRPT</sequence>
<keyword evidence="1" id="KW-0378">Hydrolase</keyword>
<dbReference type="InterPro" id="IPR051340">
    <property type="entry name" value="Haloalkane_dehalogenase"/>
</dbReference>
<protein>
    <recommendedName>
        <fullName evidence="4">Alpha/beta hydrolase</fullName>
    </recommendedName>
</protein>
<evidence type="ECO:0000313" key="3">
    <source>
        <dbReference type="Proteomes" id="UP001250181"/>
    </source>
</evidence>
<dbReference type="InterPro" id="IPR029058">
    <property type="entry name" value="AB_hydrolase_fold"/>
</dbReference>
<evidence type="ECO:0000313" key="2">
    <source>
        <dbReference type="EMBL" id="MDT9685905.1"/>
    </source>
</evidence>
<reference evidence="2 3" key="1">
    <citation type="submission" date="2023-09" db="EMBL/GenBank/DDBJ databases">
        <title>Streptomyces sp. nov.: A antagonism against Alternaria gaisen Producing Streptochlin, Isolated from Tamarix root soil.</title>
        <authorList>
            <person name="Chen Y."/>
        </authorList>
    </citation>
    <scope>NUCLEOTIDE SEQUENCE [LARGE SCALE GENOMIC DNA]</scope>
    <source>
        <strain evidence="2 3">TRM76323</strain>
    </source>
</reference>
<proteinExistence type="predicted"/>
<comment type="caution">
    <text evidence="2">The sequence shown here is derived from an EMBL/GenBank/DDBJ whole genome shotgun (WGS) entry which is preliminary data.</text>
</comment>
<evidence type="ECO:0000256" key="1">
    <source>
        <dbReference type="ARBA" id="ARBA00022801"/>
    </source>
</evidence>
<dbReference type="PANTHER" id="PTHR42977:SF3">
    <property type="entry name" value="AB HYDROLASE-1 DOMAIN-CONTAINING PROTEIN"/>
    <property type="match status" value="1"/>
</dbReference>
<dbReference type="Gene3D" id="3.40.50.1820">
    <property type="entry name" value="alpha/beta hydrolase"/>
    <property type="match status" value="1"/>
</dbReference>
<dbReference type="SUPFAM" id="SSF53474">
    <property type="entry name" value="alpha/beta-Hydrolases"/>
    <property type="match status" value="1"/>
</dbReference>